<protein>
    <submittedName>
        <fullName evidence="1">Phosphorylase</fullName>
        <ecNumber evidence="1">2.4.1.1</ecNumber>
    </submittedName>
</protein>
<dbReference type="EC" id="2.4.1.1" evidence="1"/>
<gene>
    <name evidence="1" type="primary">malP_1</name>
    <name evidence="1" type="ORF">ERS137959_04309</name>
</gene>
<dbReference type="EMBL" id="CPXJ01000082">
    <property type="protein sequence ID" value="CNE63597.1"/>
    <property type="molecule type" value="Genomic_DNA"/>
</dbReference>
<dbReference type="SUPFAM" id="SSF53756">
    <property type="entry name" value="UDP-Glycosyltransferase/glycogen phosphorylase"/>
    <property type="match status" value="1"/>
</dbReference>
<dbReference type="Proteomes" id="UP000041601">
    <property type="component" value="Unassembled WGS sequence"/>
</dbReference>
<proteinExistence type="predicted"/>
<dbReference type="RefSeq" id="WP_050156889.1">
    <property type="nucleotide sequence ID" value="NZ_CPXJ01000082.1"/>
</dbReference>
<evidence type="ECO:0000313" key="2">
    <source>
        <dbReference type="Proteomes" id="UP000041601"/>
    </source>
</evidence>
<organism evidence="1 2">
    <name type="scientific">Yersinia enterocolitica</name>
    <dbReference type="NCBI Taxonomy" id="630"/>
    <lineage>
        <taxon>Bacteria</taxon>
        <taxon>Pseudomonadati</taxon>
        <taxon>Pseudomonadota</taxon>
        <taxon>Gammaproteobacteria</taxon>
        <taxon>Enterobacterales</taxon>
        <taxon>Yersiniaceae</taxon>
        <taxon>Yersinia</taxon>
    </lineage>
</organism>
<keyword evidence="2" id="KW-1185">Reference proteome</keyword>
<sequence length="139" mass="15985">MSQPMLKKDNFLAALARQWQRFGLTSAQQMTQHQWWEAVSAALAEQLSAQPAPGKAKKVQRHVNYISMEFLIGRLTANNLINLGWYDQVEALLAEQQVNLSDLLEQETDPDWAMVAWDVWQLVSLIRWRQLSNPPPVMV</sequence>
<name>A0ABM9SHM8_YEREN</name>
<accession>A0ABM9SHM8</accession>
<keyword evidence="1" id="KW-0328">Glycosyltransferase</keyword>
<dbReference type="GO" id="GO:0004645">
    <property type="term" value="F:1,4-alpha-oligoglucan phosphorylase activity"/>
    <property type="evidence" value="ECO:0007669"/>
    <property type="project" value="UniProtKB-EC"/>
</dbReference>
<evidence type="ECO:0000313" key="1">
    <source>
        <dbReference type="EMBL" id="CNE63597.1"/>
    </source>
</evidence>
<keyword evidence="1" id="KW-0808">Transferase</keyword>
<comment type="caution">
    <text evidence="1">The sequence shown here is derived from an EMBL/GenBank/DDBJ whole genome shotgun (WGS) entry which is preliminary data.</text>
</comment>
<reference evidence="1 2" key="1">
    <citation type="submission" date="2015-03" db="EMBL/GenBank/DDBJ databases">
        <authorList>
            <consortium name="Pathogen Informatics"/>
            <person name="Murphy D."/>
        </authorList>
    </citation>
    <scope>NUCLEOTIDE SEQUENCE [LARGE SCALE GENOMIC DNA]</scope>
    <source>
        <strain evidence="1 2">IP05342</strain>
    </source>
</reference>
<dbReference type="Gene3D" id="3.40.50.2000">
    <property type="entry name" value="Glycogen Phosphorylase B"/>
    <property type="match status" value="1"/>
</dbReference>